<evidence type="ECO:0000313" key="7">
    <source>
        <dbReference type="Proteomes" id="UP001183585"/>
    </source>
</evidence>
<dbReference type="RefSeq" id="WP_274993380.1">
    <property type="nucleotide sequence ID" value="NZ_JAJQQP010000004.1"/>
</dbReference>
<evidence type="ECO:0000259" key="4">
    <source>
        <dbReference type="Pfam" id="PF00891"/>
    </source>
</evidence>
<dbReference type="InterPro" id="IPR012967">
    <property type="entry name" value="COMT_dimerisation"/>
</dbReference>
<dbReference type="InterPro" id="IPR001077">
    <property type="entry name" value="COMT_C"/>
</dbReference>
<proteinExistence type="predicted"/>
<feature type="domain" description="O-methyltransferase dimerisation" evidence="5">
    <location>
        <begin position="26"/>
        <end position="96"/>
    </location>
</feature>
<keyword evidence="3" id="KW-0949">S-adenosyl-L-methionine</keyword>
<evidence type="ECO:0000256" key="3">
    <source>
        <dbReference type="ARBA" id="ARBA00022691"/>
    </source>
</evidence>
<dbReference type="Proteomes" id="UP001183585">
    <property type="component" value="Unassembled WGS sequence"/>
</dbReference>
<accession>A0ABU2CLZ2</accession>
<dbReference type="PANTHER" id="PTHR43712">
    <property type="entry name" value="PUTATIVE (AFU_ORTHOLOGUE AFUA_4G14580)-RELATED"/>
    <property type="match status" value="1"/>
</dbReference>
<reference evidence="6 7" key="1">
    <citation type="submission" date="2023-07" db="EMBL/GenBank/DDBJ databases">
        <title>Sequencing the genomes of 1000 actinobacteria strains.</title>
        <authorList>
            <person name="Klenk H.-P."/>
        </authorList>
    </citation>
    <scope>NUCLEOTIDE SEQUENCE [LARGE SCALE GENOMIC DNA]</scope>
    <source>
        <strain evidence="6 7">DSM 45554</strain>
    </source>
</reference>
<organism evidence="6 7">
    <name type="scientific">Promicromonospora iranensis</name>
    <dbReference type="NCBI Taxonomy" id="1105144"/>
    <lineage>
        <taxon>Bacteria</taxon>
        <taxon>Bacillati</taxon>
        <taxon>Actinomycetota</taxon>
        <taxon>Actinomycetes</taxon>
        <taxon>Micrococcales</taxon>
        <taxon>Promicromonosporaceae</taxon>
        <taxon>Promicromonospora</taxon>
    </lineage>
</organism>
<dbReference type="SUPFAM" id="SSF46785">
    <property type="entry name" value="Winged helix' DNA-binding domain"/>
    <property type="match status" value="1"/>
</dbReference>
<dbReference type="Gene3D" id="3.40.50.150">
    <property type="entry name" value="Vaccinia Virus protein VP39"/>
    <property type="match status" value="1"/>
</dbReference>
<name>A0ABU2CLZ2_9MICO</name>
<feature type="domain" description="O-methyltransferase C-terminal" evidence="4">
    <location>
        <begin position="124"/>
        <end position="329"/>
    </location>
</feature>
<dbReference type="CDD" id="cd02440">
    <property type="entry name" value="AdoMet_MTases"/>
    <property type="match status" value="1"/>
</dbReference>
<dbReference type="EMBL" id="JAVDYE010000001">
    <property type="protein sequence ID" value="MDR7382342.1"/>
    <property type="molecule type" value="Genomic_DNA"/>
</dbReference>
<dbReference type="Pfam" id="PF08100">
    <property type="entry name" value="Dimerisation"/>
    <property type="match status" value="1"/>
</dbReference>
<dbReference type="PIRSF" id="PIRSF005739">
    <property type="entry name" value="O-mtase"/>
    <property type="match status" value="1"/>
</dbReference>
<dbReference type="Gene3D" id="1.10.10.10">
    <property type="entry name" value="Winged helix-like DNA-binding domain superfamily/Winged helix DNA-binding domain"/>
    <property type="match status" value="1"/>
</dbReference>
<dbReference type="InterPro" id="IPR016461">
    <property type="entry name" value="COMT-like"/>
</dbReference>
<keyword evidence="2" id="KW-0808">Transferase</keyword>
<dbReference type="InterPro" id="IPR036388">
    <property type="entry name" value="WH-like_DNA-bd_sf"/>
</dbReference>
<evidence type="ECO:0000259" key="5">
    <source>
        <dbReference type="Pfam" id="PF08100"/>
    </source>
</evidence>
<keyword evidence="1" id="KW-0489">Methyltransferase</keyword>
<dbReference type="Pfam" id="PF00891">
    <property type="entry name" value="Methyltransf_2"/>
    <property type="match status" value="1"/>
</dbReference>
<keyword evidence="7" id="KW-1185">Reference proteome</keyword>
<sequence>MTLFEHQFVAAGSPEPPTDATGRMLQMMTGYWVTQVVRTAAELRIADHLHAGGATAAEVAATESLDTDSTFRFLRACASLGLAVSADGERFVSTPLLDTLRTDTPGSLRDLALWGGAESHWLPWGRLSGAIRSGTTQARAALGASFFDWLATVPEEAEVFTNAMTAMTRGLAHQLVEVIRLEGTEAVVDVGGAGGNLVQTLMQRHPGLTGTVLDLPHVATEADASASSMGVADRFTFVGGDFFEQVPSGDVHLLKFVLHDWDDDACVRILRNCRESLEPGGRVLVMELLVDEVGTPGLQPLMDLNMMALSTGRERSLGEFANLFERAGLTLTRTMSSASLVSVLELAPSDPARGGEVRTLPSQRS</sequence>
<dbReference type="InterPro" id="IPR036390">
    <property type="entry name" value="WH_DNA-bd_sf"/>
</dbReference>
<evidence type="ECO:0000256" key="1">
    <source>
        <dbReference type="ARBA" id="ARBA00022603"/>
    </source>
</evidence>
<gene>
    <name evidence="6" type="ORF">J2S48_001857</name>
</gene>
<dbReference type="InterPro" id="IPR029063">
    <property type="entry name" value="SAM-dependent_MTases_sf"/>
</dbReference>
<evidence type="ECO:0000256" key="2">
    <source>
        <dbReference type="ARBA" id="ARBA00022679"/>
    </source>
</evidence>
<dbReference type="PROSITE" id="PS51683">
    <property type="entry name" value="SAM_OMT_II"/>
    <property type="match status" value="1"/>
</dbReference>
<dbReference type="SUPFAM" id="SSF53335">
    <property type="entry name" value="S-adenosyl-L-methionine-dependent methyltransferases"/>
    <property type="match status" value="1"/>
</dbReference>
<protein>
    <submittedName>
        <fullName evidence="6">O-methyltransferase YrrM</fullName>
    </submittedName>
</protein>
<dbReference type="PANTHER" id="PTHR43712:SF2">
    <property type="entry name" value="O-METHYLTRANSFERASE CICE"/>
    <property type="match status" value="1"/>
</dbReference>
<evidence type="ECO:0000313" key="6">
    <source>
        <dbReference type="EMBL" id="MDR7382342.1"/>
    </source>
</evidence>
<comment type="caution">
    <text evidence="6">The sequence shown here is derived from an EMBL/GenBank/DDBJ whole genome shotgun (WGS) entry which is preliminary data.</text>
</comment>